<dbReference type="Pfam" id="PF13407">
    <property type="entry name" value="Peripla_BP_4"/>
    <property type="match status" value="1"/>
</dbReference>
<keyword evidence="7" id="KW-1185">Reference proteome</keyword>
<dbReference type="InterPro" id="IPR028082">
    <property type="entry name" value="Peripla_BP_I"/>
</dbReference>
<dbReference type="STRING" id="797114.C475_06485"/>
<dbReference type="InterPro" id="IPR025997">
    <property type="entry name" value="SBP_2_dom"/>
</dbReference>
<evidence type="ECO:0000313" key="7">
    <source>
        <dbReference type="Proteomes" id="UP000011626"/>
    </source>
</evidence>
<feature type="domain" description="Periplasmic binding protein" evidence="5">
    <location>
        <begin position="51"/>
        <end position="316"/>
    </location>
</feature>
<dbReference type="GO" id="GO:0030246">
    <property type="term" value="F:carbohydrate binding"/>
    <property type="evidence" value="ECO:0007669"/>
    <property type="project" value="UniProtKB-ARBA"/>
</dbReference>
<proteinExistence type="inferred from homology"/>
<evidence type="ECO:0000259" key="5">
    <source>
        <dbReference type="Pfam" id="PF13407"/>
    </source>
</evidence>
<dbReference type="PANTHER" id="PTHR46847:SF1">
    <property type="entry name" value="D-ALLOSE-BINDING PERIPLASMIC PROTEIN-RELATED"/>
    <property type="match status" value="1"/>
</dbReference>
<evidence type="ECO:0000313" key="6">
    <source>
        <dbReference type="EMBL" id="ELZ27545.1"/>
    </source>
</evidence>
<dbReference type="EMBL" id="AOIU01000013">
    <property type="protein sequence ID" value="ELZ27545.1"/>
    <property type="molecule type" value="Genomic_DNA"/>
</dbReference>
<dbReference type="SUPFAM" id="SSF53822">
    <property type="entry name" value="Periplasmic binding protein-like I"/>
    <property type="match status" value="1"/>
</dbReference>
<protein>
    <submittedName>
        <fullName evidence="6">Periplasmic binding protein/LacI transcriptional regulator</fullName>
    </submittedName>
</protein>
<evidence type="ECO:0000256" key="3">
    <source>
        <dbReference type="ARBA" id="ARBA00022729"/>
    </source>
</evidence>
<feature type="region of interest" description="Disordered" evidence="4">
    <location>
        <begin position="12"/>
        <end position="45"/>
    </location>
</feature>
<evidence type="ECO:0000256" key="1">
    <source>
        <dbReference type="ARBA" id="ARBA00004196"/>
    </source>
</evidence>
<gene>
    <name evidence="6" type="ORF">C475_06485</name>
</gene>
<dbReference type="eggNOG" id="ENOG502N5KI">
    <property type="taxonomic scope" value="Archaea"/>
</dbReference>
<comment type="subcellular location">
    <subcellularLocation>
        <location evidence="1">Cell envelope</location>
    </subcellularLocation>
</comment>
<name>M0CWI2_9EURY</name>
<evidence type="ECO:0000256" key="2">
    <source>
        <dbReference type="ARBA" id="ARBA00007639"/>
    </source>
</evidence>
<feature type="compositionally biased region" description="Gly residues" evidence="4">
    <location>
        <begin position="32"/>
        <end position="45"/>
    </location>
</feature>
<dbReference type="Proteomes" id="UP000011626">
    <property type="component" value="Unassembled WGS sequence"/>
</dbReference>
<dbReference type="AlphaFoldDB" id="M0CWI2"/>
<evidence type="ECO:0000256" key="4">
    <source>
        <dbReference type="SAM" id="MobiDB-lite"/>
    </source>
</evidence>
<reference evidence="6 7" key="1">
    <citation type="journal article" date="2014" name="PLoS Genet.">
        <title>Phylogenetically driven sequencing of extremely halophilic archaea reveals strategies for static and dynamic osmo-response.</title>
        <authorList>
            <person name="Becker E.A."/>
            <person name="Seitzer P.M."/>
            <person name="Tritt A."/>
            <person name="Larsen D."/>
            <person name="Krusor M."/>
            <person name="Yao A.I."/>
            <person name="Wu D."/>
            <person name="Madern D."/>
            <person name="Eisen J.A."/>
            <person name="Darling A.E."/>
            <person name="Facciotti M.T."/>
        </authorList>
    </citation>
    <scope>NUCLEOTIDE SEQUENCE [LARGE SCALE GENOMIC DNA]</scope>
    <source>
        <strain evidence="6 7">2-9-1</strain>
    </source>
</reference>
<organism evidence="6 7">
    <name type="scientific">Halosimplex carlsbadense 2-9-1</name>
    <dbReference type="NCBI Taxonomy" id="797114"/>
    <lineage>
        <taxon>Archaea</taxon>
        <taxon>Methanobacteriati</taxon>
        <taxon>Methanobacteriota</taxon>
        <taxon>Stenosarchaea group</taxon>
        <taxon>Halobacteria</taxon>
        <taxon>Halobacteriales</taxon>
        <taxon>Haloarculaceae</taxon>
        <taxon>Halosimplex</taxon>
    </lineage>
</organism>
<dbReference type="PANTHER" id="PTHR46847">
    <property type="entry name" value="D-ALLOSE-BINDING PERIPLASMIC PROTEIN-RELATED"/>
    <property type="match status" value="1"/>
</dbReference>
<sequence length="397" mass="41973">MGTAGTIVAAGLAGCSGDSDSTPTDGEQSSDGGSGSTVGSTDSGGDGDYTIGFQIGGLQNSWFTALARASEWYADEIGVELNIGDGELDPTRQVTVARNLINSDIDALVVNPFDSEAMAGPVEDAAEQGIPTFSVDSVAASSDLNLYTAFGNYEAGQRAAENAVAQLEEQNGAPEGRLVEVMIQQSAKLGVARHEGTVAGLEQYDDVEIAGEIITNNTRQDTTTKVTNFLQSDSDIDGFVCHAITTGNGTLNALDRQDMKAPKGQDGHKIISQIDAGSTTLTAIDDGFVDVAIDQPVHFYGPITLHYIKEYLDAGKDDSVLPSPGDTVESDAMSFESSAAQEATGKNIWAENAWAPGEVQETEDVDDVPWFRTNSIRVTEDNYDADYLWGNWITDVA</sequence>
<keyword evidence="3" id="KW-0732">Signal</keyword>
<dbReference type="Gene3D" id="3.40.50.2300">
    <property type="match status" value="2"/>
</dbReference>
<comment type="similarity">
    <text evidence="2">Belongs to the bacterial solute-binding protein 2 family.</text>
</comment>
<accession>M0CWI2</accession>
<dbReference type="CDD" id="cd01536">
    <property type="entry name" value="PBP1_ABC_sugar_binding-like"/>
    <property type="match status" value="1"/>
</dbReference>
<comment type="caution">
    <text evidence="6">The sequence shown here is derived from an EMBL/GenBank/DDBJ whole genome shotgun (WGS) entry which is preliminary data.</text>
</comment>